<organism evidence="4 5">
    <name type="scientific">Promethearchaeum syntrophicum</name>
    <dbReference type="NCBI Taxonomy" id="2594042"/>
    <lineage>
        <taxon>Archaea</taxon>
        <taxon>Promethearchaeati</taxon>
        <taxon>Promethearchaeota</taxon>
        <taxon>Promethearchaeia</taxon>
        <taxon>Promethearchaeales</taxon>
        <taxon>Promethearchaeaceae</taxon>
        <taxon>Promethearchaeum</taxon>
    </lineage>
</organism>
<dbReference type="GO" id="GO:0005737">
    <property type="term" value="C:cytoplasm"/>
    <property type="evidence" value="ECO:0007669"/>
    <property type="project" value="TreeGrafter"/>
</dbReference>
<dbReference type="Proteomes" id="UP000321408">
    <property type="component" value="Chromosome"/>
</dbReference>
<dbReference type="RefSeq" id="WP_162306549.1">
    <property type="nucleotide sequence ID" value="NZ_CP042905.2"/>
</dbReference>
<keyword evidence="1" id="KW-0433">Leucine-rich repeat</keyword>
<dbReference type="InterPro" id="IPR001611">
    <property type="entry name" value="Leu-rich_rpt"/>
</dbReference>
<dbReference type="InterPro" id="IPR055414">
    <property type="entry name" value="LRR_R13L4/SHOC2-like"/>
</dbReference>
<dbReference type="GeneID" id="41328830"/>
<dbReference type="Pfam" id="PF23598">
    <property type="entry name" value="LRR_14"/>
    <property type="match status" value="1"/>
</dbReference>
<dbReference type="InterPro" id="IPR032675">
    <property type="entry name" value="LRR_dom_sf"/>
</dbReference>
<gene>
    <name evidence="4" type="ORF">DSAG12_00831</name>
</gene>
<dbReference type="Gene3D" id="3.80.10.10">
    <property type="entry name" value="Ribonuclease Inhibitor"/>
    <property type="match status" value="1"/>
</dbReference>
<evidence type="ECO:0000256" key="2">
    <source>
        <dbReference type="ARBA" id="ARBA00022737"/>
    </source>
</evidence>
<evidence type="ECO:0000256" key="1">
    <source>
        <dbReference type="ARBA" id="ARBA00022614"/>
    </source>
</evidence>
<dbReference type="PANTHER" id="PTHR48051">
    <property type="match status" value="1"/>
</dbReference>
<dbReference type="InterPro" id="IPR003591">
    <property type="entry name" value="Leu-rich_rpt_typical-subtyp"/>
</dbReference>
<dbReference type="InterPro" id="IPR050216">
    <property type="entry name" value="LRR_domain-containing"/>
</dbReference>
<dbReference type="EMBL" id="CP042905">
    <property type="protein sequence ID" value="QEE15008.1"/>
    <property type="molecule type" value="Genomic_DNA"/>
</dbReference>
<dbReference type="KEGG" id="psyt:DSAG12_00831"/>
<evidence type="ECO:0000313" key="5">
    <source>
        <dbReference type="Proteomes" id="UP000321408"/>
    </source>
</evidence>
<dbReference type="AlphaFoldDB" id="A0A5B9D766"/>
<keyword evidence="5" id="KW-1185">Reference proteome</keyword>
<dbReference type="PROSITE" id="PS51450">
    <property type="entry name" value="LRR"/>
    <property type="match status" value="1"/>
</dbReference>
<dbReference type="SMART" id="SM00369">
    <property type="entry name" value="LRR_TYP"/>
    <property type="match status" value="3"/>
</dbReference>
<reference evidence="4 5" key="2">
    <citation type="journal article" date="2024" name="Int. J. Syst. Evol. Microbiol.">
        <title>Promethearchaeum syntrophicum gen. nov., sp. nov., an anaerobic, obligately syntrophic archaeon, the first isolate of the lineage 'Asgard' archaea, and proposal of the new archaeal phylum Promethearchaeota phyl. nov. and kingdom Promethearchaeati regn. nov.</title>
        <authorList>
            <person name="Imachi H."/>
            <person name="Nobu M.K."/>
            <person name="Kato S."/>
            <person name="Takaki Y."/>
            <person name="Miyazaki M."/>
            <person name="Miyata M."/>
            <person name="Ogawara M."/>
            <person name="Saito Y."/>
            <person name="Sakai S."/>
            <person name="Tahara Y.O."/>
            <person name="Takano Y."/>
            <person name="Tasumi E."/>
            <person name="Uematsu K."/>
            <person name="Yoshimura T."/>
            <person name="Itoh T."/>
            <person name="Ohkuma M."/>
            <person name="Takai K."/>
        </authorList>
    </citation>
    <scope>NUCLEOTIDE SEQUENCE [LARGE SCALE GENOMIC DNA]</scope>
    <source>
        <strain evidence="4 5">MK-D1</strain>
    </source>
</reference>
<proteinExistence type="predicted"/>
<dbReference type="PANTHER" id="PTHR48051:SF1">
    <property type="entry name" value="RAS SUPPRESSOR PROTEIN 1"/>
    <property type="match status" value="1"/>
</dbReference>
<evidence type="ECO:0000259" key="3">
    <source>
        <dbReference type="Pfam" id="PF23598"/>
    </source>
</evidence>
<protein>
    <submittedName>
        <fullName evidence="4">Leucine-rich repeat domain-containing protein</fullName>
    </submittedName>
</protein>
<reference evidence="4 5" key="1">
    <citation type="journal article" date="2020" name="Nature">
        <title>Isolation of an archaeon at the prokaryote-eukaryote interface.</title>
        <authorList>
            <person name="Imachi H."/>
            <person name="Nobu M.K."/>
            <person name="Nakahara N."/>
            <person name="Morono Y."/>
            <person name="Ogawara M."/>
            <person name="Takaki Y."/>
            <person name="Takano Y."/>
            <person name="Uematsu K."/>
            <person name="Ikuta T."/>
            <person name="Ito M."/>
            <person name="Matsui Y."/>
            <person name="Miyazaki M."/>
            <person name="Murata K."/>
            <person name="Saito Y."/>
            <person name="Sakai S."/>
            <person name="Song C."/>
            <person name="Tasumi E."/>
            <person name="Yamanaka Y."/>
            <person name="Yamaguchi T."/>
            <person name="Kamagata Y."/>
            <person name="Tamaki H."/>
            <person name="Takai K."/>
        </authorList>
    </citation>
    <scope>NUCLEOTIDE SEQUENCE [LARGE SCALE GENOMIC DNA]</scope>
    <source>
        <strain evidence="4 5">MK-D1</strain>
    </source>
</reference>
<evidence type="ECO:0000313" key="4">
    <source>
        <dbReference type="EMBL" id="QEE15008.1"/>
    </source>
</evidence>
<accession>A0A5B9D766</accession>
<keyword evidence="2" id="KW-0677">Repeat</keyword>
<feature type="domain" description="Disease resistance R13L4/SHOC-2-like LRR" evidence="3">
    <location>
        <begin position="17"/>
        <end position="98"/>
    </location>
</feature>
<dbReference type="SUPFAM" id="SSF52058">
    <property type="entry name" value="L domain-like"/>
    <property type="match status" value="1"/>
</dbReference>
<name>A0A5B9D766_9ARCH</name>
<sequence>MHKLVFTFNLLTELPDFIGNLIELRILDLEWNNLTSIPDSIGKLNNLIDFRLFENEISFLPETFGNLTALKYLSLDISELSSFPKSFRNLKNLEWRHLNPNYSQIIRYIKTLKTVLEDMESKGLKIIYLWNDEWVDVDYIRRTVLYRENKGRF</sequence>